<protein>
    <submittedName>
        <fullName evidence="1">Uncharacterized protein</fullName>
    </submittedName>
</protein>
<dbReference type="EMBL" id="LAZR01006220">
    <property type="protein sequence ID" value="KKM93804.1"/>
    <property type="molecule type" value="Genomic_DNA"/>
</dbReference>
<reference evidence="1" key="1">
    <citation type="journal article" date="2015" name="Nature">
        <title>Complex archaea that bridge the gap between prokaryotes and eukaryotes.</title>
        <authorList>
            <person name="Spang A."/>
            <person name="Saw J.H."/>
            <person name="Jorgensen S.L."/>
            <person name="Zaremba-Niedzwiedzka K."/>
            <person name="Martijn J."/>
            <person name="Lind A.E."/>
            <person name="van Eijk R."/>
            <person name="Schleper C."/>
            <person name="Guy L."/>
            <person name="Ettema T.J."/>
        </authorList>
    </citation>
    <scope>NUCLEOTIDE SEQUENCE</scope>
</reference>
<comment type="caution">
    <text evidence="1">The sequence shown here is derived from an EMBL/GenBank/DDBJ whole genome shotgun (WGS) entry which is preliminary data.</text>
</comment>
<evidence type="ECO:0000313" key="1">
    <source>
        <dbReference type="EMBL" id="KKM93804.1"/>
    </source>
</evidence>
<organism evidence="1">
    <name type="scientific">marine sediment metagenome</name>
    <dbReference type="NCBI Taxonomy" id="412755"/>
    <lineage>
        <taxon>unclassified sequences</taxon>
        <taxon>metagenomes</taxon>
        <taxon>ecological metagenomes</taxon>
    </lineage>
</organism>
<dbReference type="AlphaFoldDB" id="A0A0F9LFX5"/>
<accession>A0A0F9LFX5</accession>
<name>A0A0F9LFX5_9ZZZZ</name>
<sequence>MSRSLEIKWEYDRGSFETMSKPEFDRLARDKQFIDGPMSSCPSRWLREFGPYSPQRFAFGELMDGQFVCCDVAAQAAGGE</sequence>
<proteinExistence type="predicted"/>
<gene>
    <name evidence="1" type="ORF">LCGC14_1204690</name>
</gene>